<dbReference type="EMBL" id="DXGC01000083">
    <property type="protein sequence ID" value="HIW91988.1"/>
    <property type="molecule type" value="Genomic_DNA"/>
</dbReference>
<dbReference type="Pfam" id="PF13646">
    <property type="entry name" value="HEAT_2"/>
    <property type="match status" value="1"/>
</dbReference>
<dbReference type="Gene3D" id="1.25.10.10">
    <property type="entry name" value="Leucine-rich Repeat Variant"/>
    <property type="match status" value="1"/>
</dbReference>
<dbReference type="Proteomes" id="UP000824190">
    <property type="component" value="Unassembled WGS sequence"/>
</dbReference>
<dbReference type="InterPro" id="IPR011989">
    <property type="entry name" value="ARM-like"/>
</dbReference>
<name>A0A9D1RRM1_9CORY</name>
<organism evidence="1 2">
    <name type="scientific">Candidatus Corynebacterium avicola</name>
    <dbReference type="NCBI Taxonomy" id="2838527"/>
    <lineage>
        <taxon>Bacteria</taxon>
        <taxon>Bacillati</taxon>
        <taxon>Actinomycetota</taxon>
        <taxon>Actinomycetes</taxon>
        <taxon>Mycobacteriales</taxon>
        <taxon>Corynebacteriaceae</taxon>
        <taxon>Corynebacterium</taxon>
    </lineage>
</organism>
<accession>A0A9D1RRM1</accession>
<proteinExistence type="predicted"/>
<reference evidence="1" key="1">
    <citation type="journal article" date="2021" name="PeerJ">
        <title>Extensive microbial diversity within the chicken gut microbiome revealed by metagenomics and culture.</title>
        <authorList>
            <person name="Gilroy R."/>
            <person name="Ravi A."/>
            <person name="Getino M."/>
            <person name="Pursley I."/>
            <person name="Horton D.L."/>
            <person name="Alikhan N.F."/>
            <person name="Baker D."/>
            <person name="Gharbi K."/>
            <person name="Hall N."/>
            <person name="Watson M."/>
            <person name="Adriaenssens E.M."/>
            <person name="Foster-Nyarko E."/>
            <person name="Jarju S."/>
            <person name="Secka A."/>
            <person name="Antonio M."/>
            <person name="Oren A."/>
            <person name="Chaudhuri R.R."/>
            <person name="La Ragione R."/>
            <person name="Hildebrand F."/>
            <person name="Pallen M.J."/>
        </authorList>
    </citation>
    <scope>NUCLEOTIDE SEQUENCE</scope>
    <source>
        <strain evidence="1">CHK32-1732</strain>
    </source>
</reference>
<sequence length="213" mass="23236">MMVMNRLTTVFRTEDANIRLQAALAAGTDPSPQDVPTLMNQCATEPDFFVRDMLTWALARHPAETTVPLLLDALHSDIPQSCSQAMHTCSKIAAAEPRWAPTIWSALTDGTGSDNLLTALASSTDDETARATWRTAVSIVPTAEASDLARLLSTQLGRGDREMRRSLSRALIVLGDSAERVLEQLTHTHARATLLLLHDPELSFDAAEYEAAR</sequence>
<evidence type="ECO:0000313" key="2">
    <source>
        <dbReference type="Proteomes" id="UP000824190"/>
    </source>
</evidence>
<dbReference type="SUPFAM" id="SSF48371">
    <property type="entry name" value="ARM repeat"/>
    <property type="match status" value="1"/>
</dbReference>
<comment type="caution">
    <text evidence="1">The sequence shown here is derived from an EMBL/GenBank/DDBJ whole genome shotgun (WGS) entry which is preliminary data.</text>
</comment>
<reference evidence="1" key="2">
    <citation type="submission" date="2021-04" db="EMBL/GenBank/DDBJ databases">
        <authorList>
            <person name="Gilroy R."/>
        </authorList>
    </citation>
    <scope>NUCLEOTIDE SEQUENCE</scope>
    <source>
        <strain evidence="1">CHK32-1732</strain>
    </source>
</reference>
<evidence type="ECO:0000313" key="1">
    <source>
        <dbReference type="EMBL" id="HIW91988.1"/>
    </source>
</evidence>
<dbReference type="AlphaFoldDB" id="A0A9D1RRM1"/>
<protein>
    <submittedName>
        <fullName evidence="1">HEAT repeat domain-containing protein</fullName>
    </submittedName>
</protein>
<dbReference type="InterPro" id="IPR016024">
    <property type="entry name" value="ARM-type_fold"/>
</dbReference>
<gene>
    <name evidence="1" type="ORF">H9870_10045</name>
</gene>